<evidence type="ECO:0000259" key="10">
    <source>
        <dbReference type="Pfam" id="PF00483"/>
    </source>
</evidence>
<keyword evidence="4 9" id="KW-0808">Transferase</keyword>
<dbReference type="AlphaFoldDB" id="A0A059G5E3"/>
<keyword evidence="5 9" id="KW-0548">Nucleotidyltransferase</keyword>
<dbReference type="GO" id="GO:0046872">
    <property type="term" value="F:metal ion binding"/>
    <property type="evidence" value="ECO:0007669"/>
    <property type="project" value="UniProtKB-KW"/>
</dbReference>
<dbReference type="NCBIfam" id="TIGR01207">
    <property type="entry name" value="rmlA"/>
    <property type="match status" value="1"/>
</dbReference>
<name>A0A059G5E3_9PROT</name>
<dbReference type="PATRIC" id="fig|1280953.3.peg.2701"/>
<evidence type="ECO:0000256" key="2">
    <source>
        <dbReference type="ARBA" id="ARBA00010480"/>
    </source>
</evidence>
<dbReference type="Gene3D" id="3.90.550.10">
    <property type="entry name" value="Spore Coat Polysaccharide Biosynthesis Protein SpsA, Chain A"/>
    <property type="match status" value="1"/>
</dbReference>
<evidence type="ECO:0000256" key="6">
    <source>
        <dbReference type="ARBA" id="ARBA00022723"/>
    </source>
</evidence>
<evidence type="ECO:0000256" key="8">
    <source>
        <dbReference type="ARBA" id="ARBA00049336"/>
    </source>
</evidence>
<dbReference type="GO" id="GO:0008879">
    <property type="term" value="F:glucose-1-phosphate thymidylyltransferase activity"/>
    <property type="evidence" value="ECO:0007669"/>
    <property type="project" value="UniProtKB-EC"/>
</dbReference>
<keyword evidence="7 9" id="KW-0460">Magnesium</keyword>
<dbReference type="Proteomes" id="UP000024942">
    <property type="component" value="Unassembled WGS sequence"/>
</dbReference>
<comment type="function">
    <text evidence="9">Catalyzes the formation of dTDP-glucose, from dTTP and glucose 1-phosphate, as well as its pyrophosphorolysis.</text>
</comment>
<dbReference type="OrthoDB" id="9801810at2"/>
<dbReference type="FunFam" id="3.90.550.10:FF:000023">
    <property type="entry name" value="Glucose-1-phosphate thymidylyltransferase"/>
    <property type="match status" value="1"/>
</dbReference>
<dbReference type="InterPro" id="IPR005835">
    <property type="entry name" value="NTP_transferase_dom"/>
</dbReference>
<evidence type="ECO:0000256" key="3">
    <source>
        <dbReference type="ARBA" id="ARBA00012461"/>
    </source>
</evidence>
<dbReference type="InterPro" id="IPR029044">
    <property type="entry name" value="Nucleotide-diphossugar_trans"/>
</dbReference>
<keyword evidence="12" id="KW-1185">Reference proteome</keyword>
<dbReference type="SUPFAM" id="SSF53448">
    <property type="entry name" value="Nucleotide-diphospho-sugar transferases"/>
    <property type="match status" value="1"/>
</dbReference>
<comment type="caution">
    <text evidence="11">The sequence shown here is derived from an EMBL/GenBank/DDBJ whole genome shotgun (WGS) entry which is preliminary data.</text>
</comment>
<accession>A0A059G5E3</accession>
<dbReference type="Pfam" id="PF00483">
    <property type="entry name" value="NTP_transferase"/>
    <property type="match status" value="1"/>
</dbReference>
<dbReference type="PANTHER" id="PTHR43532">
    <property type="entry name" value="GLUCOSE-1-PHOSPHATE THYMIDYLYLTRANSFERASE"/>
    <property type="match status" value="1"/>
</dbReference>
<dbReference type="STRING" id="1280953.HOC_13419"/>
<reference evidence="11 12" key="1">
    <citation type="journal article" date="2014" name="Antonie Van Leeuwenhoek">
        <title>Hyphomonas beringensis sp. nov. and Hyphomonas chukchiensis sp. nov., isolated from surface seawater of the Bering Sea and Chukchi Sea.</title>
        <authorList>
            <person name="Li C."/>
            <person name="Lai Q."/>
            <person name="Li G."/>
            <person name="Dong C."/>
            <person name="Wang J."/>
            <person name="Liao Y."/>
            <person name="Shao Z."/>
        </authorList>
    </citation>
    <scope>NUCLEOTIDE SEQUENCE [LARGE SCALE GENOMIC DNA]</scope>
    <source>
        <strain evidence="11 12">SCH89</strain>
    </source>
</reference>
<dbReference type="EC" id="2.7.7.24" evidence="3 9"/>
<keyword evidence="6 9" id="KW-0479">Metal-binding</keyword>
<dbReference type="RefSeq" id="WP_035539420.1">
    <property type="nucleotide sequence ID" value="NZ_ARYL01000020.1"/>
</dbReference>
<organism evidence="11 12">
    <name type="scientific">Hyphomonas oceanitis SCH89</name>
    <dbReference type="NCBI Taxonomy" id="1280953"/>
    <lineage>
        <taxon>Bacteria</taxon>
        <taxon>Pseudomonadati</taxon>
        <taxon>Pseudomonadota</taxon>
        <taxon>Alphaproteobacteria</taxon>
        <taxon>Hyphomonadales</taxon>
        <taxon>Hyphomonadaceae</taxon>
        <taxon>Hyphomonas</taxon>
    </lineage>
</organism>
<sequence>MKGIVLAGGLGSRLYPVTRGVSKHLLPVYDKPLIYYPISTLMLAGIREMLIITTGEHADAYKALLGNGSQWGVEFQYEIQDEPRGLAEAFILGERFINGGTSALALGDNIFHGAGLSGQLLEAAALQKGARVFAHQVQDPHRFGIIEMSPEGKPISIEEKPTEPRSNQAITGLYFYDADVVEIAKEVKPSARGEVEITCVNRAYLQRGDLFVTKLPRGSTWLDAGTFDSLLEASHFVQALEKRQGLKIACLEEIAWRKGFINAATLEALAMAYKNDYQGYLLALLDKSAQ</sequence>
<evidence type="ECO:0000256" key="7">
    <source>
        <dbReference type="ARBA" id="ARBA00022842"/>
    </source>
</evidence>
<dbReference type="InterPro" id="IPR005907">
    <property type="entry name" value="G1P_thy_trans_s"/>
</dbReference>
<comment type="similarity">
    <text evidence="2 9">Belongs to the glucose-1-phosphate thymidylyltransferase family.</text>
</comment>
<feature type="domain" description="Nucleotidyl transferase" evidence="10">
    <location>
        <begin position="2"/>
        <end position="238"/>
    </location>
</feature>
<dbReference type="PANTHER" id="PTHR43532:SF1">
    <property type="entry name" value="GLUCOSE-1-PHOSPHATE THYMIDYLYLTRANSFERASE 1"/>
    <property type="match status" value="1"/>
</dbReference>
<evidence type="ECO:0000313" key="12">
    <source>
        <dbReference type="Proteomes" id="UP000024942"/>
    </source>
</evidence>
<evidence type="ECO:0000256" key="9">
    <source>
        <dbReference type="RuleBase" id="RU003706"/>
    </source>
</evidence>
<evidence type="ECO:0000313" key="11">
    <source>
        <dbReference type="EMBL" id="KDA01919.1"/>
    </source>
</evidence>
<evidence type="ECO:0000256" key="1">
    <source>
        <dbReference type="ARBA" id="ARBA00001946"/>
    </source>
</evidence>
<dbReference type="eggNOG" id="COG1209">
    <property type="taxonomic scope" value="Bacteria"/>
</dbReference>
<dbReference type="CDD" id="cd02538">
    <property type="entry name" value="G1P_TT_short"/>
    <property type="match status" value="1"/>
</dbReference>
<dbReference type="EMBL" id="ARYL01000020">
    <property type="protein sequence ID" value="KDA01919.1"/>
    <property type="molecule type" value="Genomic_DNA"/>
</dbReference>
<evidence type="ECO:0000256" key="4">
    <source>
        <dbReference type="ARBA" id="ARBA00022679"/>
    </source>
</evidence>
<comment type="catalytic activity">
    <reaction evidence="8 9">
        <text>dTTP + alpha-D-glucose 1-phosphate + H(+) = dTDP-alpha-D-glucose + diphosphate</text>
        <dbReference type="Rhea" id="RHEA:15225"/>
        <dbReference type="ChEBI" id="CHEBI:15378"/>
        <dbReference type="ChEBI" id="CHEBI:33019"/>
        <dbReference type="ChEBI" id="CHEBI:37568"/>
        <dbReference type="ChEBI" id="CHEBI:57477"/>
        <dbReference type="ChEBI" id="CHEBI:58601"/>
        <dbReference type="EC" id="2.7.7.24"/>
    </reaction>
</comment>
<comment type="cofactor">
    <cofactor evidence="1">
        <name>Mg(2+)</name>
        <dbReference type="ChEBI" id="CHEBI:18420"/>
    </cofactor>
</comment>
<protein>
    <recommendedName>
        <fullName evidence="3 9">Glucose-1-phosphate thymidylyltransferase</fullName>
        <ecNumber evidence="3 9">2.7.7.24</ecNumber>
    </recommendedName>
</protein>
<proteinExistence type="inferred from homology"/>
<evidence type="ECO:0000256" key="5">
    <source>
        <dbReference type="ARBA" id="ARBA00022695"/>
    </source>
</evidence>
<gene>
    <name evidence="11" type="ORF">HOC_13419</name>
</gene>